<reference evidence="3" key="1">
    <citation type="journal article" date="2022" name="bioRxiv">
        <title>Sequencing and chromosome-scale assembly of the giantPleurodeles waltlgenome.</title>
        <authorList>
            <person name="Brown T."/>
            <person name="Elewa A."/>
            <person name="Iarovenko S."/>
            <person name="Subramanian E."/>
            <person name="Araus A.J."/>
            <person name="Petzold A."/>
            <person name="Susuki M."/>
            <person name="Suzuki K.-i.T."/>
            <person name="Hayashi T."/>
            <person name="Toyoda A."/>
            <person name="Oliveira C."/>
            <person name="Osipova E."/>
            <person name="Leigh N.D."/>
            <person name="Simon A."/>
            <person name="Yun M.H."/>
        </authorList>
    </citation>
    <scope>NUCLEOTIDE SEQUENCE</scope>
    <source>
        <strain evidence="3">20211129_DDA</strain>
        <tissue evidence="3">Liver</tissue>
    </source>
</reference>
<feature type="compositionally biased region" description="Low complexity" evidence="1">
    <location>
        <begin position="100"/>
        <end position="111"/>
    </location>
</feature>
<accession>A0AAV7UD49</accession>
<gene>
    <name evidence="3" type="ORF">NDU88_003638</name>
</gene>
<keyword evidence="4" id="KW-1185">Reference proteome</keyword>
<comment type="caution">
    <text evidence="3">The sequence shown here is derived from an EMBL/GenBank/DDBJ whole genome shotgun (WGS) entry which is preliminary data.</text>
</comment>
<sequence>MWVMRCTVVAGRLFLFGCPILPSGSSAQFAAGGGPRGAPIQARSPAIPAASSVPATSFCGLVLKRSLRDRGSLAVAGHLSPPAALSLGPGLKCGPCSRKAASSPPQAAPHSLGARSRGTNFRCAPRGSNTTLLLWGTGGPLPARTGPRTSEALIRVAREQRAPPVHPQLSRIIRMRHRALEARVRHV</sequence>
<protein>
    <recommendedName>
        <fullName evidence="5">Secreted protein</fullName>
    </recommendedName>
</protein>
<evidence type="ECO:0000256" key="1">
    <source>
        <dbReference type="SAM" id="MobiDB-lite"/>
    </source>
</evidence>
<feature type="chain" id="PRO_5043518600" description="Secreted protein" evidence="2">
    <location>
        <begin position="28"/>
        <end position="187"/>
    </location>
</feature>
<keyword evidence="2" id="KW-0732">Signal</keyword>
<organism evidence="3 4">
    <name type="scientific">Pleurodeles waltl</name>
    <name type="common">Iberian ribbed newt</name>
    <dbReference type="NCBI Taxonomy" id="8319"/>
    <lineage>
        <taxon>Eukaryota</taxon>
        <taxon>Metazoa</taxon>
        <taxon>Chordata</taxon>
        <taxon>Craniata</taxon>
        <taxon>Vertebrata</taxon>
        <taxon>Euteleostomi</taxon>
        <taxon>Amphibia</taxon>
        <taxon>Batrachia</taxon>
        <taxon>Caudata</taxon>
        <taxon>Salamandroidea</taxon>
        <taxon>Salamandridae</taxon>
        <taxon>Pleurodelinae</taxon>
        <taxon>Pleurodeles</taxon>
    </lineage>
</organism>
<evidence type="ECO:0008006" key="5">
    <source>
        <dbReference type="Google" id="ProtNLM"/>
    </source>
</evidence>
<dbReference type="EMBL" id="JANPWB010000005">
    <property type="protein sequence ID" value="KAJ1186858.1"/>
    <property type="molecule type" value="Genomic_DNA"/>
</dbReference>
<name>A0AAV7UD49_PLEWA</name>
<feature type="region of interest" description="Disordered" evidence="1">
    <location>
        <begin position="96"/>
        <end position="120"/>
    </location>
</feature>
<evidence type="ECO:0000256" key="2">
    <source>
        <dbReference type="SAM" id="SignalP"/>
    </source>
</evidence>
<feature type="signal peptide" evidence="2">
    <location>
        <begin position="1"/>
        <end position="27"/>
    </location>
</feature>
<dbReference type="AlphaFoldDB" id="A0AAV7UD49"/>
<dbReference type="Proteomes" id="UP001066276">
    <property type="component" value="Chromosome 3_1"/>
</dbReference>
<proteinExistence type="predicted"/>
<evidence type="ECO:0000313" key="4">
    <source>
        <dbReference type="Proteomes" id="UP001066276"/>
    </source>
</evidence>
<evidence type="ECO:0000313" key="3">
    <source>
        <dbReference type="EMBL" id="KAJ1186858.1"/>
    </source>
</evidence>